<protein>
    <submittedName>
        <fullName evidence="1">Uncharacterized protein</fullName>
    </submittedName>
</protein>
<gene>
    <name evidence="1" type="ORF">L6452_18506</name>
</gene>
<reference evidence="2" key="1">
    <citation type="journal article" date="2022" name="Mol. Ecol. Resour.">
        <title>The genomes of chicory, endive, great burdock and yacon provide insights into Asteraceae palaeo-polyploidization history and plant inulin production.</title>
        <authorList>
            <person name="Fan W."/>
            <person name="Wang S."/>
            <person name="Wang H."/>
            <person name="Wang A."/>
            <person name="Jiang F."/>
            <person name="Liu H."/>
            <person name="Zhao H."/>
            <person name="Xu D."/>
            <person name="Zhang Y."/>
        </authorList>
    </citation>
    <scope>NUCLEOTIDE SEQUENCE [LARGE SCALE GENOMIC DNA]</scope>
    <source>
        <strain evidence="2">cv. Niubang</strain>
    </source>
</reference>
<dbReference type="Proteomes" id="UP001055879">
    <property type="component" value="Linkage Group LG05"/>
</dbReference>
<proteinExistence type="predicted"/>
<keyword evidence="2" id="KW-1185">Reference proteome</keyword>
<comment type="caution">
    <text evidence="1">The sequence shown here is derived from an EMBL/GenBank/DDBJ whole genome shotgun (WGS) entry which is preliminary data.</text>
</comment>
<accession>A0ACB9C6G9</accession>
<sequence length="99" mass="11551">MNHECFYVCRSGEGQILCSKCQYIALHYRNFEHVTVVLVMLDIEANASFSKNRNTLIDDVELLNVELIYIEFVQNARPTLLYVILAMKINTISKFIYLK</sequence>
<organism evidence="1 2">
    <name type="scientific">Arctium lappa</name>
    <name type="common">Greater burdock</name>
    <name type="synonym">Lappa major</name>
    <dbReference type="NCBI Taxonomy" id="4217"/>
    <lineage>
        <taxon>Eukaryota</taxon>
        <taxon>Viridiplantae</taxon>
        <taxon>Streptophyta</taxon>
        <taxon>Embryophyta</taxon>
        <taxon>Tracheophyta</taxon>
        <taxon>Spermatophyta</taxon>
        <taxon>Magnoliopsida</taxon>
        <taxon>eudicotyledons</taxon>
        <taxon>Gunneridae</taxon>
        <taxon>Pentapetalae</taxon>
        <taxon>asterids</taxon>
        <taxon>campanulids</taxon>
        <taxon>Asterales</taxon>
        <taxon>Asteraceae</taxon>
        <taxon>Carduoideae</taxon>
        <taxon>Cardueae</taxon>
        <taxon>Arctiinae</taxon>
        <taxon>Arctium</taxon>
    </lineage>
</organism>
<evidence type="ECO:0000313" key="1">
    <source>
        <dbReference type="EMBL" id="KAI3729835.1"/>
    </source>
</evidence>
<name>A0ACB9C6G9_ARCLA</name>
<evidence type="ECO:0000313" key="2">
    <source>
        <dbReference type="Proteomes" id="UP001055879"/>
    </source>
</evidence>
<dbReference type="EMBL" id="CM042051">
    <property type="protein sequence ID" value="KAI3729835.1"/>
    <property type="molecule type" value="Genomic_DNA"/>
</dbReference>
<reference evidence="1 2" key="2">
    <citation type="journal article" date="2022" name="Mol. Ecol. Resour.">
        <title>The genomes of chicory, endive, great burdock and yacon provide insights into Asteraceae paleo-polyploidization history and plant inulin production.</title>
        <authorList>
            <person name="Fan W."/>
            <person name="Wang S."/>
            <person name="Wang H."/>
            <person name="Wang A."/>
            <person name="Jiang F."/>
            <person name="Liu H."/>
            <person name="Zhao H."/>
            <person name="Xu D."/>
            <person name="Zhang Y."/>
        </authorList>
    </citation>
    <scope>NUCLEOTIDE SEQUENCE [LARGE SCALE GENOMIC DNA]</scope>
    <source>
        <strain evidence="2">cv. Niubang</strain>
    </source>
</reference>